<dbReference type="EMBL" id="KZ613490">
    <property type="protein sequence ID" value="PMD19231.1"/>
    <property type="molecule type" value="Genomic_DNA"/>
</dbReference>
<dbReference type="Proteomes" id="UP000235672">
    <property type="component" value="Unassembled WGS sequence"/>
</dbReference>
<dbReference type="Pfam" id="PF06985">
    <property type="entry name" value="HET"/>
    <property type="match status" value="1"/>
</dbReference>
<sequence length="135" mass="15594">MEQSTNHFKYAALKPFANEIRLLILEPCSKTGSHTAVHCSLQNSCLDDPNGPSYEALSYVWGDASITEPILLQGQPFRVTRALWTALRYLRLEDRRRTIWVDAICINQEDVQEREEHVGRMSEVYKNALRGLLWM</sequence>
<dbReference type="OrthoDB" id="2157530at2759"/>
<gene>
    <name evidence="2" type="ORF">NA56DRAFT_575731</name>
</gene>
<organism evidence="2 3">
    <name type="scientific">Hyaloscypha hepaticicola</name>
    <dbReference type="NCBI Taxonomy" id="2082293"/>
    <lineage>
        <taxon>Eukaryota</taxon>
        <taxon>Fungi</taxon>
        <taxon>Dikarya</taxon>
        <taxon>Ascomycota</taxon>
        <taxon>Pezizomycotina</taxon>
        <taxon>Leotiomycetes</taxon>
        <taxon>Helotiales</taxon>
        <taxon>Hyaloscyphaceae</taxon>
        <taxon>Hyaloscypha</taxon>
    </lineage>
</organism>
<feature type="non-terminal residue" evidence="2">
    <location>
        <position position="135"/>
    </location>
</feature>
<evidence type="ECO:0000259" key="1">
    <source>
        <dbReference type="Pfam" id="PF06985"/>
    </source>
</evidence>
<proteinExistence type="predicted"/>
<accession>A0A2J6PYY1</accession>
<name>A0A2J6PYY1_9HELO</name>
<dbReference type="AlphaFoldDB" id="A0A2J6PYY1"/>
<evidence type="ECO:0000313" key="3">
    <source>
        <dbReference type="Proteomes" id="UP000235672"/>
    </source>
</evidence>
<dbReference type="InterPro" id="IPR052895">
    <property type="entry name" value="HetReg/Transcr_Mod"/>
</dbReference>
<evidence type="ECO:0000313" key="2">
    <source>
        <dbReference type="EMBL" id="PMD19231.1"/>
    </source>
</evidence>
<dbReference type="PANTHER" id="PTHR24148:SF64">
    <property type="entry name" value="HETEROKARYON INCOMPATIBILITY DOMAIN-CONTAINING PROTEIN"/>
    <property type="match status" value="1"/>
</dbReference>
<dbReference type="InterPro" id="IPR010730">
    <property type="entry name" value="HET"/>
</dbReference>
<feature type="domain" description="Heterokaryon incompatibility" evidence="1">
    <location>
        <begin position="54"/>
        <end position="134"/>
    </location>
</feature>
<protein>
    <submittedName>
        <fullName evidence="2">HET-domain-containing protein</fullName>
    </submittedName>
</protein>
<dbReference type="STRING" id="1745343.A0A2J6PYY1"/>
<reference evidence="2 3" key="1">
    <citation type="submission" date="2016-05" db="EMBL/GenBank/DDBJ databases">
        <title>A degradative enzymes factory behind the ericoid mycorrhizal symbiosis.</title>
        <authorList>
            <consortium name="DOE Joint Genome Institute"/>
            <person name="Martino E."/>
            <person name="Morin E."/>
            <person name="Grelet G."/>
            <person name="Kuo A."/>
            <person name="Kohler A."/>
            <person name="Daghino S."/>
            <person name="Barry K."/>
            <person name="Choi C."/>
            <person name="Cichocki N."/>
            <person name="Clum A."/>
            <person name="Copeland A."/>
            <person name="Hainaut M."/>
            <person name="Haridas S."/>
            <person name="Labutti K."/>
            <person name="Lindquist E."/>
            <person name="Lipzen A."/>
            <person name="Khouja H.-R."/>
            <person name="Murat C."/>
            <person name="Ohm R."/>
            <person name="Olson A."/>
            <person name="Spatafora J."/>
            <person name="Veneault-Fourrey C."/>
            <person name="Henrissat B."/>
            <person name="Grigoriev I."/>
            <person name="Martin F."/>
            <person name="Perotto S."/>
        </authorList>
    </citation>
    <scope>NUCLEOTIDE SEQUENCE [LARGE SCALE GENOMIC DNA]</scope>
    <source>
        <strain evidence="2 3">UAMH 7357</strain>
    </source>
</reference>
<dbReference type="PANTHER" id="PTHR24148">
    <property type="entry name" value="ANKYRIN REPEAT DOMAIN-CONTAINING PROTEIN 39 HOMOLOG-RELATED"/>
    <property type="match status" value="1"/>
</dbReference>
<keyword evidence="3" id="KW-1185">Reference proteome</keyword>